<dbReference type="InterPro" id="IPR001328">
    <property type="entry name" value="Pept_tRNA_hydro"/>
</dbReference>
<dbReference type="HAMAP" id="MF_00083">
    <property type="entry name" value="Pept_tRNA_hydro_bact"/>
    <property type="match status" value="1"/>
</dbReference>
<evidence type="ECO:0000256" key="1">
    <source>
        <dbReference type="ARBA" id="ARBA00013260"/>
    </source>
</evidence>
<reference evidence="10 11" key="1">
    <citation type="submission" date="2010-04" db="EMBL/GenBank/DDBJ databases">
        <authorList>
            <person name="Muzny D."/>
            <person name="Qin X."/>
            <person name="Deng J."/>
            <person name="Jiang H."/>
            <person name="Liu Y."/>
            <person name="Qu J."/>
            <person name="Song X.-Z."/>
            <person name="Zhang L."/>
            <person name="Thornton R."/>
            <person name="Coyle M."/>
            <person name="Francisco L."/>
            <person name="Jackson L."/>
            <person name="Javaid M."/>
            <person name="Korchina V."/>
            <person name="Kovar C."/>
            <person name="Mata R."/>
            <person name="Mathew T."/>
            <person name="Ngo R."/>
            <person name="Nguyen L."/>
            <person name="Nguyen N."/>
            <person name="Okwuonu G."/>
            <person name="Ongeri F."/>
            <person name="Pham C."/>
            <person name="Simmons D."/>
            <person name="Wilczek-Boney K."/>
            <person name="Hale W."/>
            <person name="Jakkamsetti A."/>
            <person name="Pham P."/>
            <person name="Ruth R."/>
            <person name="San Lucas F."/>
            <person name="Warren J."/>
            <person name="Zhang J."/>
            <person name="Zhao Z."/>
            <person name="Zhou C."/>
            <person name="Zhu D."/>
            <person name="Lee S."/>
            <person name="Bess C."/>
            <person name="Blankenburg K."/>
            <person name="Forbes L."/>
            <person name="Fu Q."/>
            <person name="Gubbala S."/>
            <person name="Hirani K."/>
            <person name="Jayaseelan J.C."/>
            <person name="Lara F."/>
            <person name="Munidasa M."/>
            <person name="Palculict T."/>
            <person name="Patil S."/>
            <person name="Pu L.-L."/>
            <person name="Saada N."/>
            <person name="Tang L."/>
            <person name="Weissenberger G."/>
            <person name="Zhu Y."/>
            <person name="Hemphill L."/>
            <person name="Shang Y."/>
            <person name="Youmans B."/>
            <person name="Ayvaz T."/>
            <person name="Ross M."/>
            <person name="Santibanez J."/>
            <person name="Aqrawi P."/>
            <person name="Gross S."/>
            <person name="Joshi V."/>
            <person name="Fowler G."/>
            <person name="Nazareth L."/>
            <person name="Reid J."/>
            <person name="Worley K."/>
            <person name="Petrosino J."/>
            <person name="Highlander S."/>
            <person name="Gibbs R."/>
            <person name="Gibbs R."/>
        </authorList>
    </citation>
    <scope>NUCLEOTIDE SEQUENCE [LARGE SCALE GENOMIC DNA]</scope>
    <source>
        <strain evidence="10 11">ATCC 11563</strain>
    </source>
</reference>
<keyword evidence="2 7" id="KW-0820">tRNA-binding</keyword>
<feature type="active site" description="Proton acceptor" evidence="7">
    <location>
        <position position="53"/>
    </location>
</feature>
<dbReference type="Proteomes" id="UP000003764">
    <property type="component" value="Unassembled WGS sequence"/>
</dbReference>
<comment type="subunit">
    <text evidence="7">Monomer.</text>
</comment>
<dbReference type="PANTHER" id="PTHR17224">
    <property type="entry name" value="PEPTIDYL-TRNA HYDROLASE"/>
    <property type="match status" value="1"/>
</dbReference>
<evidence type="ECO:0000256" key="6">
    <source>
        <dbReference type="ARBA" id="ARBA00050038"/>
    </source>
</evidence>
<comment type="catalytic activity">
    <reaction evidence="7 8">
        <text>an N-acyl-L-alpha-aminoacyl-tRNA + H2O = an N-acyl-L-amino acid + a tRNA + H(+)</text>
        <dbReference type="Rhea" id="RHEA:54448"/>
        <dbReference type="Rhea" id="RHEA-COMP:10123"/>
        <dbReference type="Rhea" id="RHEA-COMP:13883"/>
        <dbReference type="ChEBI" id="CHEBI:15377"/>
        <dbReference type="ChEBI" id="CHEBI:15378"/>
        <dbReference type="ChEBI" id="CHEBI:59874"/>
        <dbReference type="ChEBI" id="CHEBI:78442"/>
        <dbReference type="ChEBI" id="CHEBI:138191"/>
        <dbReference type="EC" id="3.1.1.29"/>
    </reaction>
</comment>
<dbReference type="PROSITE" id="PS01196">
    <property type="entry name" value="PEPT_TRNA_HYDROL_2"/>
    <property type="match status" value="1"/>
</dbReference>
<evidence type="ECO:0000313" key="11">
    <source>
        <dbReference type="Proteomes" id="UP000003764"/>
    </source>
</evidence>
<keyword evidence="4 7" id="KW-0694">RNA-binding</keyword>
<feature type="binding site" evidence="7">
    <location>
        <position position="48"/>
    </location>
    <ligand>
        <name>tRNA</name>
        <dbReference type="ChEBI" id="CHEBI:17843"/>
    </ligand>
</feature>
<feature type="binding site" evidence="7">
    <location>
        <position position="146"/>
    </location>
    <ligand>
        <name>tRNA</name>
        <dbReference type="ChEBI" id="CHEBI:17843"/>
    </ligand>
</feature>
<feature type="binding site" evidence="7">
    <location>
        <position position="100"/>
    </location>
    <ligand>
        <name>tRNA</name>
        <dbReference type="ChEBI" id="CHEBI:17843"/>
    </ligand>
</feature>
<evidence type="ECO:0000256" key="4">
    <source>
        <dbReference type="ARBA" id="ARBA00022884"/>
    </source>
</evidence>
<dbReference type="CDD" id="cd00462">
    <property type="entry name" value="PTH"/>
    <property type="match status" value="1"/>
</dbReference>
<keyword evidence="7" id="KW-0963">Cytoplasm</keyword>
<comment type="caution">
    <text evidence="10">The sequence shown here is derived from an EMBL/GenBank/DDBJ whole genome shotgun (WGS) entry which is preliminary data.</text>
</comment>
<feature type="binding site" evidence="7">
    <location>
        <position position="98"/>
    </location>
    <ligand>
        <name>tRNA</name>
        <dbReference type="ChEBI" id="CHEBI:17843"/>
    </ligand>
</feature>
<comment type="function">
    <text evidence="7">Hydrolyzes ribosome-free peptidyl-tRNAs (with 1 or more amino acids incorporated), which drop off the ribosome during protein synthesis, or as a result of ribosome stalling.</text>
</comment>
<dbReference type="Pfam" id="PF01195">
    <property type="entry name" value="Pept_tRNA_hydro"/>
    <property type="match status" value="1"/>
</dbReference>
<comment type="subcellular location">
    <subcellularLocation>
        <location evidence="7">Cytoplasm</location>
    </subcellularLocation>
</comment>
<sequence>MKALNPPKARKYVSNNLNQVSEQISDITTRRLQEMKLIVGLGNPGKKYEGTRHNIGFIVLDEWAHQHHETFNKTGFKGEYFETFVNGEKVIFLKPTTFMNNSGEAVGAVANYYSIPVEDILVVYDDLDMDPGRIRLRQKGSAGGHNGVKSLIAHLGTDKIRRIKLGIGHPGKDGTVVNHVLSRFPKEDHTPMLAATRAAVEAIDYWLAGHSFEETMTNYNN</sequence>
<dbReference type="InterPro" id="IPR036416">
    <property type="entry name" value="Pept_tRNA_hydro_sf"/>
</dbReference>
<evidence type="ECO:0000256" key="7">
    <source>
        <dbReference type="HAMAP-Rule" id="MF_00083"/>
    </source>
</evidence>
<dbReference type="PANTHER" id="PTHR17224:SF1">
    <property type="entry name" value="PEPTIDYL-TRNA HYDROLASE"/>
    <property type="match status" value="1"/>
</dbReference>
<dbReference type="NCBIfam" id="TIGR00447">
    <property type="entry name" value="pth"/>
    <property type="match status" value="1"/>
</dbReference>
<feature type="site" description="Discriminates between blocked and unblocked aminoacyl-tRNA" evidence="7">
    <location>
        <position position="43"/>
    </location>
</feature>
<dbReference type="EC" id="3.1.1.29" evidence="1 7"/>
<comment type="function">
    <text evidence="7">Catalyzes the release of premature peptidyl moieties from peptidyl-tRNA molecules trapped in stalled 50S ribosomal subunits, and thus maintains levels of free tRNAs and 50S ribosomes.</text>
</comment>
<gene>
    <name evidence="7 10" type="primary">pth</name>
    <name evidence="10" type="ORF">HMPREF0061_0954</name>
</gene>
<dbReference type="InterPro" id="IPR018171">
    <property type="entry name" value="Pept_tRNA_hydro_CS"/>
</dbReference>
<evidence type="ECO:0000256" key="9">
    <source>
        <dbReference type="RuleBase" id="RU004320"/>
    </source>
</evidence>
<evidence type="ECO:0000256" key="2">
    <source>
        <dbReference type="ARBA" id="ARBA00022555"/>
    </source>
</evidence>
<comment type="similarity">
    <text evidence="5 7 9">Belongs to the PTH family.</text>
</comment>
<protein>
    <recommendedName>
        <fullName evidence="6 7">Peptidyl-tRNA hydrolase</fullName>
        <shortName evidence="7">Pth</shortName>
        <ecNumber evidence="1 7">3.1.1.29</ecNumber>
    </recommendedName>
</protein>
<accession>A0ABN0A934</accession>
<dbReference type="PROSITE" id="PS01195">
    <property type="entry name" value="PEPT_TRNA_HYDROL_1"/>
    <property type="match status" value="1"/>
</dbReference>
<keyword evidence="3 7" id="KW-0378">Hydrolase</keyword>
<dbReference type="SUPFAM" id="SSF53178">
    <property type="entry name" value="Peptidyl-tRNA hydrolase-like"/>
    <property type="match status" value="1"/>
</dbReference>
<evidence type="ECO:0000256" key="5">
    <source>
        <dbReference type="ARBA" id="ARBA00038063"/>
    </source>
</evidence>
<dbReference type="EMBL" id="ADNT01000070">
    <property type="protein sequence ID" value="EFG49684.1"/>
    <property type="molecule type" value="Genomic_DNA"/>
</dbReference>
<keyword evidence="11" id="KW-1185">Reference proteome</keyword>
<dbReference type="Gene3D" id="3.40.50.1470">
    <property type="entry name" value="Peptidyl-tRNA hydrolase"/>
    <property type="match status" value="1"/>
</dbReference>
<evidence type="ECO:0000256" key="3">
    <source>
        <dbReference type="ARBA" id="ARBA00022801"/>
    </source>
</evidence>
<evidence type="ECO:0000313" key="10">
    <source>
        <dbReference type="EMBL" id="EFG49684.1"/>
    </source>
</evidence>
<organism evidence="10 11">
    <name type="scientific">Aerococcus viridans (strain ATCC 11563 / DSM 20340 / CCUG 4311 / JCM 20461 / NBRC 12219 / NCTC 8251 / M1)</name>
    <dbReference type="NCBI Taxonomy" id="655812"/>
    <lineage>
        <taxon>Bacteria</taxon>
        <taxon>Bacillati</taxon>
        <taxon>Bacillota</taxon>
        <taxon>Bacilli</taxon>
        <taxon>Lactobacillales</taxon>
        <taxon>Aerococcaceae</taxon>
        <taxon>Aerococcus</taxon>
    </lineage>
</organism>
<evidence type="ECO:0000256" key="8">
    <source>
        <dbReference type="RuleBase" id="RU000673"/>
    </source>
</evidence>
<dbReference type="GO" id="GO:0004045">
    <property type="term" value="F:peptidyl-tRNA hydrolase activity"/>
    <property type="evidence" value="ECO:0007669"/>
    <property type="project" value="UniProtKB-EC"/>
</dbReference>
<feature type="site" description="Stabilizes the basic form of H active site to accept a proton" evidence="7">
    <location>
        <position position="125"/>
    </location>
</feature>
<name>A0ABN0A934_AERVM</name>
<proteinExistence type="inferred from homology"/>